<evidence type="ECO:0000259" key="4">
    <source>
        <dbReference type="PROSITE" id="PS50043"/>
    </source>
</evidence>
<sequence>MLLETSTRRLHHSTDLVEVLDPTLVARRISQLAATATMMRSTVGGGDEQQDRDQTALPEITPGKVSHVLIDPIAARCFALRSRFADAAPGMVRVRVHPDPLHRIILFDDRYAVVPLAGVGLGGGGLLLRHPLTTPWLHLFTQLWANSRRFPPTFHENSGLTAREQQVASLLVRGATDHQVASRLGVSARTVRTVVSGLQQRYGTNSRMALGFRLAGCGVLSPDGTPAGTAGP</sequence>
<protein>
    <recommendedName>
        <fullName evidence="4">HTH luxR-type domain-containing protein</fullName>
    </recommendedName>
</protein>
<dbReference type="SMART" id="SM00421">
    <property type="entry name" value="HTH_LUXR"/>
    <property type="match status" value="1"/>
</dbReference>
<dbReference type="InterPro" id="IPR000792">
    <property type="entry name" value="Tscrpt_reg_LuxR_C"/>
</dbReference>
<dbReference type="CDD" id="cd06170">
    <property type="entry name" value="LuxR_C_like"/>
    <property type="match status" value="1"/>
</dbReference>
<keyword evidence="2" id="KW-0238">DNA-binding</keyword>
<dbReference type="InterPro" id="IPR016032">
    <property type="entry name" value="Sig_transdc_resp-reg_C-effctor"/>
</dbReference>
<proteinExistence type="predicted"/>
<dbReference type="SUPFAM" id="SSF46894">
    <property type="entry name" value="C-terminal effector domain of the bipartite response regulators"/>
    <property type="match status" value="1"/>
</dbReference>
<dbReference type="EMBL" id="BMMK01000012">
    <property type="protein sequence ID" value="GGM56341.1"/>
    <property type="molecule type" value="Genomic_DNA"/>
</dbReference>
<dbReference type="PROSITE" id="PS50043">
    <property type="entry name" value="HTH_LUXR_2"/>
    <property type="match status" value="1"/>
</dbReference>
<reference evidence="5" key="2">
    <citation type="submission" date="2020-09" db="EMBL/GenBank/DDBJ databases">
        <authorList>
            <person name="Sun Q."/>
            <person name="Zhou Y."/>
        </authorList>
    </citation>
    <scope>NUCLEOTIDE SEQUENCE</scope>
    <source>
        <strain evidence="5">CGMCC 4.5737</strain>
    </source>
</reference>
<evidence type="ECO:0000313" key="5">
    <source>
        <dbReference type="EMBL" id="GGM56341.1"/>
    </source>
</evidence>
<dbReference type="PANTHER" id="PTHR44688">
    <property type="entry name" value="DNA-BINDING TRANSCRIPTIONAL ACTIVATOR DEVR_DOSR"/>
    <property type="match status" value="1"/>
</dbReference>
<organism evidence="5 6">
    <name type="scientific">Longimycelium tulufanense</name>
    <dbReference type="NCBI Taxonomy" id="907463"/>
    <lineage>
        <taxon>Bacteria</taxon>
        <taxon>Bacillati</taxon>
        <taxon>Actinomycetota</taxon>
        <taxon>Actinomycetes</taxon>
        <taxon>Pseudonocardiales</taxon>
        <taxon>Pseudonocardiaceae</taxon>
        <taxon>Longimycelium</taxon>
    </lineage>
</organism>
<dbReference type="InterPro" id="IPR036388">
    <property type="entry name" value="WH-like_DNA-bd_sf"/>
</dbReference>
<comment type="caution">
    <text evidence="5">The sequence shown here is derived from an EMBL/GenBank/DDBJ whole genome shotgun (WGS) entry which is preliminary data.</text>
</comment>
<feature type="domain" description="HTH luxR-type" evidence="4">
    <location>
        <begin position="153"/>
        <end position="218"/>
    </location>
</feature>
<evidence type="ECO:0000256" key="1">
    <source>
        <dbReference type="ARBA" id="ARBA00023015"/>
    </source>
</evidence>
<gene>
    <name evidence="5" type="ORF">GCM10012275_29310</name>
</gene>
<accession>A0A8J3CEP6</accession>
<keyword evidence="1" id="KW-0805">Transcription regulation</keyword>
<evidence type="ECO:0000313" key="6">
    <source>
        <dbReference type="Proteomes" id="UP000637578"/>
    </source>
</evidence>
<keyword evidence="3" id="KW-0804">Transcription</keyword>
<dbReference type="PANTHER" id="PTHR44688:SF16">
    <property type="entry name" value="DNA-BINDING TRANSCRIPTIONAL ACTIVATOR DEVR_DOSR"/>
    <property type="match status" value="1"/>
</dbReference>
<evidence type="ECO:0000256" key="3">
    <source>
        <dbReference type="ARBA" id="ARBA00023163"/>
    </source>
</evidence>
<evidence type="ECO:0000256" key="2">
    <source>
        <dbReference type="ARBA" id="ARBA00023125"/>
    </source>
</evidence>
<dbReference type="Proteomes" id="UP000637578">
    <property type="component" value="Unassembled WGS sequence"/>
</dbReference>
<reference evidence="5" key="1">
    <citation type="journal article" date="2014" name="Int. J. Syst. Evol. Microbiol.">
        <title>Complete genome sequence of Corynebacterium casei LMG S-19264T (=DSM 44701T), isolated from a smear-ripened cheese.</title>
        <authorList>
            <consortium name="US DOE Joint Genome Institute (JGI-PGF)"/>
            <person name="Walter F."/>
            <person name="Albersmeier A."/>
            <person name="Kalinowski J."/>
            <person name="Ruckert C."/>
        </authorList>
    </citation>
    <scope>NUCLEOTIDE SEQUENCE</scope>
    <source>
        <strain evidence="5">CGMCC 4.5737</strain>
    </source>
</reference>
<dbReference type="PRINTS" id="PR00038">
    <property type="entry name" value="HTHLUXR"/>
</dbReference>
<name>A0A8J3CEP6_9PSEU</name>
<dbReference type="Gene3D" id="1.10.10.10">
    <property type="entry name" value="Winged helix-like DNA-binding domain superfamily/Winged helix DNA-binding domain"/>
    <property type="match status" value="1"/>
</dbReference>
<dbReference type="GO" id="GO:0006355">
    <property type="term" value="P:regulation of DNA-templated transcription"/>
    <property type="evidence" value="ECO:0007669"/>
    <property type="project" value="InterPro"/>
</dbReference>
<dbReference type="Pfam" id="PF00196">
    <property type="entry name" value="GerE"/>
    <property type="match status" value="1"/>
</dbReference>
<dbReference type="GO" id="GO:0003677">
    <property type="term" value="F:DNA binding"/>
    <property type="evidence" value="ECO:0007669"/>
    <property type="project" value="UniProtKB-KW"/>
</dbReference>
<keyword evidence="6" id="KW-1185">Reference proteome</keyword>
<dbReference type="AlphaFoldDB" id="A0A8J3CEP6"/>